<keyword evidence="6 9" id="KW-0067">ATP-binding</keyword>
<gene>
    <name evidence="12" type="ORF">UY19_C0007G0037</name>
</gene>
<evidence type="ECO:0000256" key="5">
    <source>
        <dbReference type="ARBA" id="ARBA00022803"/>
    </source>
</evidence>
<keyword evidence="2" id="KW-0812">Transmembrane</keyword>
<evidence type="ECO:0000256" key="9">
    <source>
        <dbReference type="PIRSR" id="PIRSR640198-2"/>
    </source>
</evidence>
<evidence type="ECO:0000256" key="8">
    <source>
        <dbReference type="ARBA" id="ARBA00023136"/>
    </source>
</evidence>
<evidence type="ECO:0000256" key="4">
    <source>
        <dbReference type="ARBA" id="ARBA00022741"/>
    </source>
</evidence>
<evidence type="ECO:0000256" key="2">
    <source>
        <dbReference type="ARBA" id="ARBA00022692"/>
    </source>
</evidence>
<dbReference type="InterPro" id="IPR036388">
    <property type="entry name" value="WH-like_DNA-bd_sf"/>
</dbReference>
<keyword evidence="3" id="KW-0677">Repeat</keyword>
<proteinExistence type="predicted"/>
<protein>
    <submittedName>
        <fullName evidence="12">Fic family protein</fullName>
    </submittedName>
</protein>
<feature type="binding site" evidence="9">
    <location>
        <begin position="285"/>
        <end position="292"/>
    </location>
    <ligand>
        <name>ATP</name>
        <dbReference type="ChEBI" id="CHEBI:30616"/>
    </ligand>
</feature>
<dbReference type="InterPro" id="IPR036597">
    <property type="entry name" value="Fido-like_dom_sf"/>
</dbReference>
<keyword evidence="7" id="KW-1133">Transmembrane helix</keyword>
<evidence type="ECO:0000256" key="1">
    <source>
        <dbReference type="ARBA" id="ARBA00004167"/>
    </source>
</evidence>
<evidence type="ECO:0000313" key="12">
    <source>
        <dbReference type="EMBL" id="KKU89951.1"/>
    </source>
</evidence>
<evidence type="ECO:0000256" key="3">
    <source>
        <dbReference type="ARBA" id="ARBA00022737"/>
    </source>
</evidence>
<dbReference type="InterPro" id="IPR036390">
    <property type="entry name" value="WH_DNA-bd_sf"/>
</dbReference>
<keyword evidence="4 9" id="KW-0547">Nucleotide-binding</keyword>
<organism evidence="12 13">
    <name type="scientific">Candidatus Wolfebacteria bacterium GW2011_GWA2_47_9b</name>
    <dbReference type="NCBI Taxonomy" id="1619005"/>
    <lineage>
        <taxon>Bacteria</taxon>
        <taxon>Candidatus Wolfeibacteriota</taxon>
    </lineage>
</organism>
<dbReference type="InterPro" id="IPR003812">
    <property type="entry name" value="Fido"/>
</dbReference>
<reference evidence="12 13" key="1">
    <citation type="journal article" date="2015" name="Nature">
        <title>rRNA introns, odd ribosomes, and small enigmatic genomes across a large radiation of phyla.</title>
        <authorList>
            <person name="Brown C.T."/>
            <person name="Hug L.A."/>
            <person name="Thomas B.C."/>
            <person name="Sharon I."/>
            <person name="Castelle C.J."/>
            <person name="Singh A."/>
            <person name="Wilkins M.J."/>
            <person name="Williams K.H."/>
            <person name="Banfield J.F."/>
        </authorList>
    </citation>
    <scope>NUCLEOTIDE SEQUENCE [LARGE SCALE GENOMIC DNA]</scope>
</reference>
<comment type="caution">
    <text evidence="12">The sequence shown here is derived from an EMBL/GenBank/DDBJ whole genome shotgun (WGS) entry which is preliminary data.</text>
</comment>
<dbReference type="PANTHER" id="PTHR13504:SF34">
    <property type="entry name" value="PROTEIN ADENYLYLTRANSFERASE FICD"/>
    <property type="match status" value="1"/>
</dbReference>
<dbReference type="Pfam" id="PF02661">
    <property type="entry name" value="Fic"/>
    <property type="match status" value="1"/>
</dbReference>
<dbReference type="GO" id="GO:0016020">
    <property type="term" value="C:membrane"/>
    <property type="evidence" value="ECO:0007669"/>
    <property type="project" value="UniProtKB-SubCell"/>
</dbReference>
<comment type="subcellular location">
    <subcellularLocation>
        <location evidence="1">Membrane</location>
        <topology evidence="1">Single-pass membrane protein</topology>
    </subcellularLocation>
</comment>
<feature type="domain" description="Fido" evidence="11">
    <location>
        <begin position="206"/>
        <end position="339"/>
    </location>
</feature>
<evidence type="ECO:0000313" key="13">
    <source>
        <dbReference type="Proteomes" id="UP000033882"/>
    </source>
</evidence>
<evidence type="ECO:0000256" key="6">
    <source>
        <dbReference type="ARBA" id="ARBA00022840"/>
    </source>
</evidence>
<evidence type="ECO:0000259" key="11">
    <source>
        <dbReference type="PROSITE" id="PS51459"/>
    </source>
</evidence>
<evidence type="ECO:0000256" key="10">
    <source>
        <dbReference type="PIRSR" id="PIRSR640198-3"/>
    </source>
</evidence>
<dbReference type="Gene3D" id="1.10.10.10">
    <property type="entry name" value="Winged helix-like DNA-binding domain superfamily/Winged helix DNA-binding domain"/>
    <property type="match status" value="1"/>
</dbReference>
<accession>A0A0G1U756</accession>
<keyword evidence="5" id="KW-0802">TPR repeat</keyword>
<dbReference type="EMBL" id="LCPB01000007">
    <property type="protein sequence ID" value="KKU89951.1"/>
    <property type="molecule type" value="Genomic_DNA"/>
</dbReference>
<dbReference type="AlphaFoldDB" id="A0A0G1U756"/>
<dbReference type="Proteomes" id="UP000033882">
    <property type="component" value="Unassembled WGS sequence"/>
</dbReference>
<dbReference type="PANTHER" id="PTHR13504">
    <property type="entry name" value="FIDO DOMAIN-CONTAINING PROTEIN DDB_G0283145"/>
    <property type="match status" value="1"/>
</dbReference>
<keyword evidence="8" id="KW-0472">Membrane</keyword>
<sequence>MTQLNQKQQLIVTTLLKGETFSSSQIYSDLKESGEQISLVTVKRILSELVKLNVLRVSGSGRSTAYAISTTGRVFADIDASAYCSVDPDNRYGMTRYNFDLFVEMPTVLFNETEERVLDEATHEYRRRINDLPESIRRKELERLIIELSWKSSKIEGNTYSLLDTEMLILRHIAAPGKTKDETQMILNHKSAFEYVHKNADRFKSLSKNDIEELHKILVKDLNVGFNLRKRAVGVTGSIYRPLDNEFQISEALHALTQKIVQCDSPYGKALLAVIGISYIQPFEDGNKRTGRLLADAILLAYDLAPLSYRSVNEQEYREAVLVFYELNILTPFKSIFIAQYDFAARNYAVN</sequence>
<dbReference type="SUPFAM" id="SSF140931">
    <property type="entry name" value="Fic-like"/>
    <property type="match status" value="1"/>
</dbReference>
<dbReference type="GO" id="GO:0005524">
    <property type="term" value="F:ATP binding"/>
    <property type="evidence" value="ECO:0007669"/>
    <property type="project" value="UniProtKB-KW"/>
</dbReference>
<dbReference type="SUPFAM" id="SSF46785">
    <property type="entry name" value="Winged helix' DNA-binding domain"/>
    <property type="match status" value="1"/>
</dbReference>
<evidence type="ECO:0000256" key="7">
    <source>
        <dbReference type="ARBA" id="ARBA00022989"/>
    </source>
</evidence>
<dbReference type="InterPro" id="IPR040198">
    <property type="entry name" value="Fido_containing"/>
</dbReference>
<feature type="site" description="Important for autoinhibition of adenylyltransferase activity" evidence="10">
    <location>
        <position position="156"/>
    </location>
</feature>
<dbReference type="PROSITE" id="PS51459">
    <property type="entry name" value="FIDO"/>
    <property type="match status" value="1"/>
</dbReference>
<dbReference type="Gene3D" id="1.10.3290.10">
    <property type="entry name" value="Fido-like domain"/>
    <property type="match status" value="1"/>
</dbReference>
<name>A0A0G1U756_9BACT</name>